<dbReference type="RefSeq" id="WP_130540356.1">
    <property type="nucleotide sequence ID" value="NZ_CP042431.1"/>
</dbReference>
<dbReference type="InterPro" id="IPR002816">
    <property type="entry name" value="TraB/PrgY/GumN_fam"/>
</dbReference>
<dbReference type="PANTHER" id="PTHR40590:SF1">
    <property type="entry name" value="CYTOPLASMIC PROTEIN"/>
    <property type="match status" value="1"/>
</dbReference>
<feature type="chain" id="PRO_5020736212" description="TraB family protein" evidence="1">
    <location>
        <begin position="20"/>
        <end position="309"/>
    </location>
</feature>
<evidence type="ECO:0008006" key="4">
    <source>
        <dbReference type="Google" id="ProtNLM"/>
    </source>
</evidence>
<dbReference type="CDD" id="cd14789">
    <property type="entry name" value="Tiki"/>
    <property type="match status" value="1"/>
</dbReference>
<evidence type="ECO:0000256" key="1">
    <source>
        <dbReference type="SAM" id="SignalP"/>
    </source>
</evidence>
<dbReference type="EMBL" id="SGXA01000001">
    <property type="protein sequence ID" value="RZS76034.1"/>
    <property type="molecule type" value="Genomic_DNA"/>
</dbReference>
<proteinExistence type="predicted"/>
<dbReference type="InterPro" id="IPR047111">
    <property type="entry name" value="YbaP-like"/>
</dbReference>
<evidence type="ECO:0000313" key="3">
    <source>
        <dbReference type="Proteomes" id="UP000293874"/>
    </source>
</evidence>
<reference evidence="2 3" key="1">
    <citation type="submission" date="2019-02" db="EMBL/GenBank/DDBJ databases">
        <title>Genomic Encyclopedia of Type Strains, Phase IV (KMG-IV): sequencing the most valuable type-strain genomes for metagenomic binning, comparative biology and taxonomic classification.</title>
        <authorList>
            <person name="Goeker M."/>
        </authorList>
    </citation>
    <scope>NUCLEOTIDE SEQUENCE [LARGE SCALE GENOMIC DNA]</scope>
    <source>
        <strain evidence="2 3">DSM 18116</strain>
    </source>
</reference>
<dbReference type="Proteomes" id="UP000293874">
    <property type="component" value="Unassembled WGS sequence"/>
</dbReference>
<dbReference type="AlphaFoldDB" id="A0A4Q7N4T1"/>
<keyword evidence="3" id="KW-1185">Reference proteome</keyword>
<organism evidence="2 3">
    <name type="scientific">Pseudobacter ginsenosidimutans</name>
    <dbReference type="NCBI Taxonomy" id="661488"/>
    <lineage>
        <taxon>Bacteria</taxon>
        <taxon>Pseudomonadati</taxon>
        <taxon>Bacteroidota</taxon>
        <taxon>Chitinophagia</taxon>
        <taxon>Chitinophagales</taxon>
        <taxon>Chitinophagaceae</taxon>
        <taxon>Pseudobacter</taxon>
    </lineage>
</organism>
<accession>A0A4Q7N4T1</accession>
<name>A0A4Q7N4T1_9BACT</name>
<sequence length="309" mass="34749">MKSSGLAVLLTLGSLFSFAQAPKTAAKPKAVAKPAAKTSATPKTLLWEISGNGMAKPSYLFGTMHILCEADAALSENLKKIIQSSDFICFELDMDNSEETMGFMKYARMSDNQKLQDLLTEAEFARIEKYFSDNKTMLPLSMLTRFKPYFISSIISERLMDCPKKKSMEELIMTEGRKYNKEIKGIETVAYQAGLFDSIPYKKQAKDLLSYIDSIDTYKKTTLKLAEVYKKQDLSQMDSLIVKSDPGMEEYMDVLLYNRNLNWSHDIFNISQDGRQTVLFAVGAGHLAGDKGVLALLRKKGYKLKPLPN</sequence>
<dbReference type="Pfam" id="PF01963">
    <property type="entry name" value="TraB_PrgY_gumN"/>
    <property type="match status" value="1"/>
</dbReference>
<protein>
    <recommendedName>
        <fullName evidence="4">TraB family protein</fullName>
    </recommendedName>
</protein>
<keyword evidence="1" id="KW-0732">Signal</keyword>
<gene>
    <name evidence="2" type="ORF">EV199_1910</name>
</gene>
<dbReference type="OrthoDB" id="9798714at2"/>
<dbReference type="PANTHER" id="PTHR40590">
    <property type="entry name" value="CYTOPLASMIC PROTEIN-RELATED"/>
    <property type="match status" value="1"/>
</dbReference>
<evidence type="ECO:0000313" key="2">
    <source>
        <dbReference type="EMBL" id="RZS76034.1"/>
    </source>
</evidence>
<comment type="caution">
    <text evidence="2">The sequence shown here is derived from an EMBL/GenBank/DDBJ whole genome shotgun (WGS) entry which is preliminary data.</text>
</comment>
<feature type="signal peptide" evidence="1">
    <location>
        <begin position="1"/>
        <end position="19"/>
    </location>
</feature>